<evidence type="ECO:0000256" key="2">
    <source>
        <dbReference type="ARBA" id="ARBA00022475"/>
    </source>
</evidence>
<dbReference type="GO" id="GO:0016491">
    <property type="term" value="F:oxidoreductase activity"/>
    <property type="evidence" value="ECO:0007669"/>
    <property type="project" value="UniProtKB-KW"/>
</dbReference>
<keyword evidence="8" id="KW-0350">Heme biosynthesis</keyword>
<feature type="transmembrane region" description="Helical" evidence="12">
    <location>
        <begin position="250"/>
        <end position="270"/>
    </location>
</feature>
<comment type="subcellular location">
    <subcellularLocation>
        <location evidence="1">Membrane</location>
        <topology evidence="1">Multi-pass membrane protein</topology>
    </subcellularLocation>
</comment>
<keyword evidence="3 12" id="KW-0812">Transmembrane</keyword>
<feature type="transmembrane region" description="Helical" evidence="12">
    <location>
        <begin position="21"/>
        <end position="40"/>
    </location>
</feature>
<proteinExistence type="predicted"/>
<dbReference type="PANTHER" id="PTHR35457:SF1">
    <property type="entry name" value="HEME A SYNTHASE"/>
    <property type="match status" value="1"/>
</dbReference>
<feature type="transmembrane region" description="Helical" evidence="12">
    <location>
        <begin position="108"/>
        <end position="127"/>
    </location>
</feature>
<evidence type="ECO:0000256" key="11">
    <source>
        <dbReference type="ARBA" id="ARBA00023444"/>
    </source>
</evidence>
<evidence type="ECO:0000256" key="8">
    <source>
        <dbReference type="ARBA" id="ARBA00023133"/>
    </source>
</evidence>
<evidence type="ECO:0000256" key="1">
    <source>
        <dbReference type="ARBA" id="ARBA00004141"/>
    </source>
</evidence>
<feature type="transmembrane region" description="Helical" evidence="12">
    <location>
        <begin position="133"/>
        <end position="156"/>
    </location>
</feature>
<evidence type="ECO:0000256" key="10">
    <source>
        <dbReference type="ARBA" id="ARBA00023157"/>
    </source>
</evidence>
<keyword evidence="14" id="KW-1185">Reference proteome</keyword>
<dbReference type="InterPro" id="IPR003780">
    <property type="entry name" value="COX15/CtaA_fam"/>
</dbReference>
<keyword evidence="5 12" id="KW-1133">Transmembrane helix</keyword>
<comment type="caution">
    <text evidence="13">The sequence shown here is derived from an EMBL/GenBank/DDBJ whole genome shotgun (WGS) entry which is preliminary data.</text>
</comment>
<evidence type="ECO:0000313" key="14">
    <source>
        <dbReference type="Proteomes" id="UP000323876"/>
    </source>
</evidence>
<dbReference type="GO" id="GO:0006784">
    <property type="term" value="P:heme A biosynthetic process"/>
    <property type="evidence" value="ECO:0007669"/>
    <property type="project" value="InterPro"/>
</dbReference>
<dbReference type="PANTHER" id="PTHR35457">
    <property type="entry name" value="HEME A SYNTHASE"/>
    <property type="match status" value="1"/>
</dbReference>
<sequence length="308" mass="32367">MKPPFSYLDGKISFGQGALRAAAASAVVASIAIIVGGGVVRVSGSGLGCPDWPTCANGALSPTPEMGLHAIIEFVNRLLTSVICVVVGAVIVVARFQREPRPQVTRWAWAQFWVIVLNAVIGGLTVWARLNPFVVAGHFLAATLLLAAAAVTWDIVSRPDHDTVRPIDTSATMQRQLAWVLLATTTALMIVGTAVTGAGPHAGDSSDVQRMPFDWATATWIHAVLAGTVTITAASIWRSSAPGTDLRRRTTWVLLALTAQVGVGITQSATGLPNTLVVVHMLVAALVFIGAIRVFLETAPHVRATCST</sequence>
<evidence type="ECO:0000256" key="6">
    <source>
        <dbReference type="ARBA" id="ARBA00023002"/>
    </source>
</evidence>
<evidence type="ECO:0000256" key="5">
    <source>
        <dbReference type="ARBA" id="ARBA00022989"/>
    </source>
</evidence>
<dbReference type="GO" id="GO:0016020">
    <property type="term" value="C:membrane"/>
    <property type="evidence" value="ECO:0007669"/>
    <property type="project" value="UniProtKB-SubCell"/>
</dbReference>
<dbReference type="AlphaFoldDB" id="A0A5N0EC32"/>
<dbReference type="Pfam" id="PF02628">
    <property type="entry name" value="COX15-CtaA"/>
    <property type="match status" value="1"/>
</dbReference>
<dbReference type="EMBL" id="VXLC01000010">
    <property type="protein sequence ID" value="KAA8886992.1"/>
    <property type="molecule type" value="Genomic_DNA"/>
</dbReference>
<keyword evidence="4" id="KW-0479">Metal-binding</keyword>
<evidence type="ECO:0000256" key="4">
    <source>
        <dbReference type="ARBA" id="ARBA00022723"/>
    </source>
</evidence>
<feature type="transmembrane region" description="Helical" evidence="12">
    <location>
        <begin position="219"/>
        <end position="238"/>
    </location>
</feature>
<feature type="transmembrane region" description="Helical" evidence="12">
    <location>
        <begin position="177"/>
        <end position="199"/>
    </location>
</feature>
<dbReference type="OrthoDB" id="5241540at2"/>
<evidence type="ECO:0000256" key="9">
    <source>
        <dbReference type="ARBA" id="ARBA00023136"/>
    </source>
</evidence>
<keyword evidence="9 12" id="KW-0472">Membrane</keyword>
<evidence type="ECO:0000256" key="3">
    <source>
        <dbReference type="ARBA" id="ARBA00022692"/>
    </source>
</evidence>
<reference evidence="13 14" key="1">
    <citation type="submission" date="2019-09" db="EMBL/GenBank/DDBJ databases">
        <authorList>
            <person name="Wang X."/>
        </authorList>
    </citation>
    <scope>NUCLEOTIDE SEQUENCE [LARGE SCALE GENOMIC DNA]</scope>
    <source>
        <strain evidence="13 14">CICC 11023</strain>
    </source>
</reference>
<evidence type="ECO:0000313" key="13">
    <source>
        <dbReference type="EMBL" id="KAA8886992.1"/>
    </source>
</evidence>
<dbReference type="GO" id="GO:0046872">
    <property type="term" value="F:metal ion binding"/>
    <property type="evidence" value="ECO:0007669"/>
    <property type="project" value="UniProtKB-KW"/>
</dbReference>
<protein>
    <submittedName>
        <fullName evidence="13">Cytochrome oxidase assembly protein</fullName>
    </submittedName>
</protein>
<gene>
    <name evidence="13" type="ORF">F3087_21555</name>
</gene>
<keyword evidence="2" id="KW-1003">Cell membrane</keyword>
<evidence type="ECO:0000256" key="12">
    <source>
        <dbReference type="SAM" id="Phobius"/>
    </source>
</evidence>
<dbReference type="Proteomes" id="UP000323876">
    <property type="component" value="Unassembled WGS sequence"/>
</dbReference>
<keyword evidence="6" id="KW-0560">Oxidoreductase</keyword>
<evidence type="ECO:0000256" key="7">
    <source>
        <dbReference type="ARBA" id="ARBA00023004"/>
    </source>
</evidence>
<feature type="transmembrane region" description="Helical" evidence="12">
    <location>
        <begin position="276"/>
        <end position="296"/>
    </location>
</feature>
<keyword evidence="7" id="KW-0408">Iron</keyword>
<name>A0A5N0EC32_9NOCA</name>
<accession>A0A5N0EC32</accession>
<organism evidence="13 14">
    <name type="scientific">Nocardia colli</name>
    <dbReference type="NCBI Taxonomy" id="2545717"/>
    <lineage>
        <taxon>Bacteria</taxon>
        <taxon>Bacillati</taxon>
        <taxon>Actinomycetota</taxon>
        <taxon>Actinomycetes</taxon>
        <taxon>Mycobacteriales</taxon>
        <taxon>Nocardiaceae</taxon>
        <taxon>Nocardia</taxon>
    </lineage>
</organism>
<comment type="pathway">
    <text evidence="11">Porphyrin-containing compound metabolism.</text>
</comment>
<dbReference type="InterPro" id="IPR050450">
    <property type="entry name" value="COX15/CtaA_HemeA_synthase"/>
</dbReference>
<keyword evidence="10" id="KW-1015">Disulfide bond</keyword>
<feature type="transmembrane region" description="Helical" evidence="12">
    <location>
        <begin position="74"/>
        <end position="96"/>
    </location>
</feature>